<dbReference type="EMBL" id="LR214951">
    <property type="protein sequence ID" value="VEU59837.1"/>
    <property type="molecule type" value="Genomic_DNA"/>
</dbReference>
<dbReference type="GO" id="GO:0097367">
    <property type="term" value="F:carbohydrate derivative binding"/>
    <property type="evidence" value="ECO:0007669"/>
    <property type="project" value="InterPro"/>
</dbReference>
<dbReference type="Pfam" id="PF01380">
    <property type="entry name" value="SIS"/>
    <property type="match status" value="1"/>
</dbReference>
<gene>
    <name evidence="2" type="ORF">NCTC10166_00823</name>
</gene>
<dbReference type="PROSITE" id="PS51071">
    <property type="entry name" value="HTH_RPIR"/>
    <property type="match status" value="1"/>
</dbReference>
<dbReference type="RefSeq" id="WP_129720200.1">
    <property type="nucleotide sequence ID" value="NZ_LR214951.1"/>
</dbReference>
<dbReference type="InterPro" id="IPR000281">
    <property type="entry name" value="HTH_RpiR"/>
</dbReference>
<dbReference type="InterPro" id="IPR047640">
    <property type="entry name" value="RpiR-like"/>
</dbReference>
<accession>A0A449A6J2</accession>
<reference evidence="2 3" key="1">
    <citation type="submission" date="2019-01" db="EMBL/GenBank/DDBJ databases">
        <authorList>
            <consortium name="Pathogen Informatics"/>
        </authorList>
    </citation>
    <scope>NUCLEOTIDE SEQUENCE [LARGE SCALE GENOMIC DNA]</scope>
    <source>
        <strain evidence="2 3">NCTC10166</strain>
    </source>
</reference>
<dbReference type="InterPro" id="IPR001347">
    <property type="entry name" value="SIS_dom"/>
</dbReference>
<protein>
    <submittedName>
        <fullName evidence="2">Transcriptional regulator, rpir family</fullName>
    </submittedName>
</protein>
<proteinExistence type="predicted"/>
<name>A0A449A6J2_9BACT</name>
<evidence type="ECO:0000259" key="1">
    <source>
        <dbReference type="PROSITE" id="PS51071"/>
    </source>
</evidence>
<dbReference type="InterPro" id="IPR036388">
    <property type="entry name" value="WH-like_DNA-bd_sf"/>
</dbReference>
<dbReference type="Proteomes" id="UP000289440">
    <property type="component" value="Chromosome"/>
</dbReference>
<dbReference type="InterPro" id="IPR009057">
    <property type="entry name" value="Homeodomain-like_sf"/>
</dbReference>
<organism evidence="2 3">
    <name type="scientific">Mesomycoplasma neurolyticum</name>
    <dbReference type="NCBI Taxonomy" id="2120"/>
    <lineage>
        <taxon>Bacteria</taxon>
        <taxon>Bacillati</taxon>
        <taxon>Mycoplasmatota</taxon>
        <taxon>Mycoplasmoidales</taxon>
        <taxon>Metamycoplasmataceae</taxon>
        <taxon>Mesomycoplasma</taxon>
    </lineage>
</organism>
<dbReference type="SUPFAM" id="SSF46689">
    <property type="entry name" value="Homeodomain-like"/>
    <property type="match status" value="1"/>
</dbReference>
<sequence>MKNNSIIESKILKNLKLSNSNQQILNFIETNTDKFLKLNTLSLARETNLSQSTVSRFSWNLGFNSLNDLQVYVSQRQMKLKMFSFNKVDEILTVDDVISNIKSHYLFAVQETVDIIKDNDNIKKYINTLFDYRKLNVFFGIGESAMVAKYFAKNLRKIGFNTIFIEQIHDFFSFSDLLKEKMHITLISKSCETLEIKNIIKYSNENKVAYSIWTKNHEVANNEYLKNVLVFNSQNQNYRISSIGSKISAFILADIIFAHLSWKIDRNKTIFSSIDKSIKEWNDLIDKVKK</sequence>
<dbReference type="GO" id="GO:0003677">
    <property type="term" value="F:DNA binding"/>
    <property type="evidence" value="ECO:0007669"/>
    <property type="project" value="InterPro"/>
</dbReference>
<dbReference type="Pfam" id="PF01418">
    <property type="entry name" value="HTH_6"/>
    <property type="match status" value="1"/>
</dbReference>
<evidence type="ECO:0000313" key="3">
    <source>
        <dbReference type="Proteomes" id="UP000289440"/>
    </source>
</evidence>
<dbReference type="SUPFAM" id="SSF53697">
    <property type="entry name" value="SIS domain"/>
    <property type="match status" value="1"/>
</dbReference>
<dbReference type="Gene3D" id="3.40.50.10490">
    <property type="entry name" value="Glucose-6-phosphate isomerase like protein, domain 1"/>
    <property type="match status" value="1"/>
</dbReference>
<dbReference type="InterPro" id="IPR046348">
    <property type="entry name" value="SIS_dom_sf"/>
</dbReference>
<feature type="domain" description="HTH rpiR-type" evidence="1">
    <location>
        <begin position="4"/>
        <end position="80"/>
    </location>
</feature>
<evidence type="ECO:0000313" key="2">
    <source>
        <dbReference type="EMBL" id="VEU59837.1"/>
    </source>
</evidence>
<dbReference type="GO" id="GO:1901135">
    <property type="term" value="P:carbohydrate derivative metabolic process"/>
    <property type="evidence" value="ECO:0007669"/>
    <property type="project" value="InterPro"/>
</dbReference>
<keyword evidence="3" id="KW-1185">Reference proteome</keyword>
<dbReference type="OrthoDB" id="397713at2"/>
<dbReference type="GO" id="GO:0003700">
    <property type="term" value="F:DNA-binding transcription factor activity"/>
    <property type="evidence" value="ECO:0007669"/>
    <property type="project" value="InterPro"/>
</dbReference>
<dbReference type="PANTHER" id="PTHR30514:SF1">
    <property type="entry name" value="HTH-TYPE TRANSCRIPTIONAL REGULATOR HEXR-RELATED"/>
    <property type="match status" value="1"/>
</dbReference>
<dbReference type="KEGG" id="mnu:NCTC10166_00823"/>
<dbReference type="AlphaFoldDB" id="A0A449A6J2"/>
<dbReference type="PANTHER" id="PTHR30514">
    <property type="entry name" value="GLUCOKINASE"/>
    <property type="match status" value="1"/>
</dbReference>
<dbReference type="Gene3D" id="1.10.10.10">
    <property type="entry name" value="Winged helix-like DNA-binding domain superfamily/Winged helix DNA-binding domain"/>
    <property type="match status" value="1"/>
</dbReference>